<dbReference type="PRINTS" id="PR00153">
    <property type="entry name" value="CSAPPISMRASE"/>
</dbReference>
<dbReference type="Proteomes" id="UP001254165">
    <property type="component" value="Unassembled WGS sequence"/>
</dbReference>
<dbReference type="PROSITE" id="PS51352">
    <property type="entry name" value="THIOREDOXIN_2"/>
    <property type="match status" value="1"/>
</dbReference>
<feature type="signal peptide" evidence="5">
    <location>
        <begin position="1"/>
        <end position="22"/>
    </location>
</feature>
<comment type="caution">
    <text evidence="8">The sequence shown here is derived from an EMBL/GenBank/DDBJ whole genome shotgun (WGS) entry which is preliminary data.</text>
</comment>
<dbReference type="InterPro" id="IPR036249">
    <property type="entry name" value="Thioredoxin-like_sf"/>
</dbReference>
<keyword evidence="5" id="KW-0732">Signal</keyword>
<dbReference type="EMBL" id="JAUHMF010000002">
    <property type="protein sequence ID" value="MDT8898513.1"/>
    <property type="molecule type" value="Genomic_DNA"/>
</dbReference>
<dbReference type="InterPro" id="IPR044666">
    <property type="entry name" value="Cyclophilin_A-like"/>
</dbReference>
<dbReference type="InterPro" id="IPR012336">
    <property type="entry name" value="Thioredoxin-like_fold"/>
</dbReference>
<dbReference type="InterPro" id="IPR013766">
    <property type="entry name" value="Thioredoxin_domain"/>
</dbReference>
<feature type="domain" description="Thioredoxin" evidence="7">
    <location>
        <begin position="25"/>
        <end position="199"/>
    </location>
</feature>
<organism evidence="8 9">
    <name type="scientific">Thermanaerothrix solaris</name>
    <dbReference type="NCBI Taxonomy" id="3058434"/>
    <lineage>
        <taxon>Bacteria</taxon>
        <taxon>Bacillati</taxon>
        <taxon>Chloroflexota</taxon>
        <taxon>Anaerolineae</taxon>
        <taxon>Anaerolineales</taxon>
        <taxon>Anaerolineaceae</taxon>
        <taxon>Thermanaerothrix</taxon>
    </lineage>
</organism>
<dbReference type="InterPro" id="IPR002130">
    <property type="entry name" value="Cyclophilin-type_PPIase_dom"/>
</dbReference>
<dbReference type="RefSeq" id="WP_315625174.1">
    <property type="nucleotide sequence ID" value="NZ_JAUHMF010000002.1"/>
</dbReference>
<accession>A0ABU3NNT5</accession>
<dbReference type="InterPro" id="IPR020892">
    <property type="entry name" value="Cyclophilin-type_PPIase_CS"/>
</dbReference>
<name>A0ABU3NNT5_9CHLR</name>
<evidence type="ECO:0000256" key="1">
    <source>
        <dbReference type="ARBA" id="ARBA00002388"/>
    </source>
</evidence>
<dbReference type="SUPFAM" id="SSF50891">
    <property type="entry name" value="Cyclophilin-like"/>
    <property type="match status" value="1"/>
</dbReference>
<dbReference type="Gene3D" id="3.40.30.10">
    <property type="entry name" value="Glutaredoxin"/>
    <property type="match status" value="1"/>
</dbReference>
<evidence type="ECO:0000259" key="6">
    <source>
        <dbReference type="PROSITE" id="PS50072"/>
    </source>
</evidence>
<dbReference type="Pfam" id="PF13462">
    <property type="entry name" value="Thioredoxin_4"/>
    <property type="match status" value="1"/>
</dbReference>
<evidence type="ECO:0000256" key="2">
    <source>
        <dbReference type="ARBA" id="ARBA00013194"/>
    </source>
</evidence>
<dbReference type="Gene3D" id="2.40.100.10">
    <property type="entry name" value="Cyclophilin-like"/>
    <property type="match status" value="1"/>
</dbReference>
<keyword evidence="3" id="KW-0697">Rotamase</keyword>
<evidence type="ECO:0000313" key="9">
    <source>
        <dbReference type="Proteomes" id="UP001254165"/>
    </source>
</evidence>
<dbReference type="PROSITE" id="PS00170">
    <property type="entry name" value="CSA_PPIASE_1"/>
    <property type="match status" value="1"/>
</dbReference>
<dbReference type="Pfam" id="PF00160">
    <property type="entry name" value="Pro_isomerase"/>
    <property type="match status" value="1"/>
</dbReference>
<feature type="chain" id="PRO_5046355636" description="peptidylprolyl isomerase" evidence="5">
    <location>
        <begin position="23"/>
        <end position="412"/>
    </location>
</feature>
<keyword evidence="9" id="KW-1185">Reference proteome</keyword>
<protein>
    <recommendedName>
        <fullName evidence="2">peptidylprolyl isomerase</fullName>
        <ecNumber evidence="2">5.2.1.8</ecNumber>
    </recommendedName>
</protein>
<dbReference type="SUPFAM" id="SSF52833">
    <property type="entry name" value="Thioredoxin-like"/>
    <property type="match status" value="1"/>
</dbReference>
<evidence type="ECO:0000259" key="7">
    <source>
        <dbReference type="PROSITE" id="PS51352"/>
    </source>
</evidence>
<proteinExistence type="predicted"/>
<comment type="function">
    <text evidence="1">PPIases accelerate the folding of proteins. It catalyzes the cis-trans isomerization of proline imidic peptide bonds in oligopeptides.</text>
</comment>
<keyword evidence="4 8" id="KW-0413">Isomerase</keyword>
<evidence type="ECO:0000313" key="8">
    <source>
        <dbReference type="EMBL" id="MDT8898513.1"/>
    </source>
</evidence>
<evidence type="ECO:0000256" key="5">
    <source>
        <dbReference type="SAM" id="SignalP"/>
    </source>
</evidence>
<dbReference type="GO" id="GO:0003755">
    <property type="term" value="F:peptidyl-prolyl cis-trans isomerase activity"/>
    <property type="evidence" value="ECO:0007669"/>
    <property type="project" value="UniProtKB-EC"/>
</dbReference>
<evidence type="ECO:0000256" key="3">
    <source>
        <dbReference type="ARBA" id="ARBA00023110"/>
    </source>
</evidence>
<dbReference type="PROSITE" id="PS50072">
    <property type="entry name" value="CSA_PPIASE_2"/>
    <property type="match status" value="1"/>
</dbReference>
<dbReference type="InterPro" id="IPR029000">
    <property type="entry name" value="Cyclophilin-like_dom_sf"/>
</dbReference>
<reference evidence="8 9" key="1">
    <citation type="submission" date="2023-07" db="EMBL/GenBank/DDBJ databases">
        <title>Novel species of Thermanaerothrix with wide hydrolytic capabilities.</title>
        <authorList>
            <person name="Zayulina K.S."/>
            <person name="Podosokorskaya O.A."/>
            <person name="Elcheninov A.G."/>
        </authorList>
    </citation>
    <scope>NUCLEOTIDE SEQUENCE [LARGE SCALE GENOMIC DNA]</scope>
    <source>
        <strain evidence="8 9">4228-RoL</strain>
    </source>
</reference>
<sequence>MKNVLWLTILALILSACAPATPAPTATPTPAPTEAAPPTECRVVDLFPSPKNPADLKLPPIGKDDYQRGANHARVSILEYSDFQCPYCGLAAGFLKDFETQHPEDVRVVFRHFPLNSHDKAQLAAQVAEAAALQGKFWEMHDLLFGQQQTWATQTPSEFETWVLQQAATLGLDAQRLAKDMKSTAIVDKVKQAYQAALDLGLSGTPSLFIFLDDQLIFTPTDRVPYDTQTLNLILDLHKLRDRQYKQCPPMVINPSKQYTATLKTEKGDIVIRLYADKAPFTVNNFIFLARNGWYNNVTFHRVIPDFVAQTGDPTGTGLGGPGYQFPDEIDPSLKYDRPGLVGMANAGPNTNGSQFFITYQALPNLDGNYTIFGEVIAGMDVLKALTPRDPDQSQGPLPPGDKILSVTITEQ</sequence>
<dbReference type="EC" id="5.2.1.8" evidence="2"/>
<dbReference type="PANTHER" id="PTHR45625:SF4">
    <property type="entry name" value="PEPTIDYLPROLYL ISOMERASE DOMAIN AND WD REPEAT-CONTAINING PROTEIN 1"/>
    <property type="match status" value="1"/>
</dbReference>
<dbReference type="CDD" id="cd00317">
    <property type="entry name" value="cyclophilin"/>
    <property type="match status" value="1"/>
</dbReference>
<dbReference type="PROSITE" id="PS51257">
    <property type="entry name" value="PROKAR_LIPOPROTEIN"/>
    <property type="match status" value="1"/>
</dbReference>
<evidence type="ECO:0000256" key="4">
    <source>
        <dbReference type="ARBA" id="ARBA00023235"/>
    </source>
</evidence>
<feature type="domain" description="PPIase cyclophilin-type" evidence="6">
    <location>
        <begin position="268"/>
        <end position="412"/>
    </location>
</feature>
<gene>
    <name evidence="8" type="ORF">QYE77_09550</name>
</gene>
<dbReference type="PANTHER" id="PTHR45625">
    <property type="entry name" value="PEPTIDYL-PROLYL CIS-TRANS ISOMERASE-RELATED"/>
    <property type="match status" value="1"/>
</dbReference>